<evidence type="ECO:0000259" key="2">
    <source>
        <dbReference type="PROSITE" id="PS51782"/>
    </source>
</evidence>
<organism evidence="3 4">
    <name type="scientific">Pseudomicrostroma glucosiphilum</name>
    <dbReference type="NCBI Taxonomy" id="1684307"/>
    <lineage>
        <taxon>Eukaryota</taxon>
        <taxon>Fungi</taxon>
        <taxon>Dikarya</taxon>
        <taxon>Basidiomycota</taxon>
        <taxon>Ustilaginomycotina</taxon>
        <taxon>Exobasidiomycetes</taxon>
        <taxon>Microstromatales</taxon>
        <taxon>Microstromatales incertae sedis</taxon>
        <taxon>Pseudomicrostroma</taxon>
    </lineage>
</organism>
<dbReference type="Proteomes" id="UP000245942">
    <property type="component" value="Unassembled WGS sequence"/>
</dbReference>
<sequence length="801" mass="83435">MSLQPSSRHPLGGISRSTSPTGPGYQSTSFPFHGAASSSSGHLTPSADASVSGTPPRSHSPMLTSRRRRNQLTNDAGGPASGTLALDQDDEYDAKRRGPEAGPSRPRGTTLDRLESFFGIDSGMEANRSLSPAKATYSRDRGTAAPMKPSSSSTGSPGTRLVLQHTVLATDTLQGIALRYKTDVPTIRKVNGLWPGDSALSRKIIWVPLDRCKEQLTVNPDARVGVQGADGGSVTEAASSLLGLSPPSEPSAHSGVASSPLHERTLPSTGASEISDLSSSNGLPTNGGGDSPPVVRRLPSEALGHFPATARSDILAAKGKTRADQWNEELTSARSQNRLGAGPGMSGYDPGESGVEDLLQLAREARGTGENSETPRGPAFKLSLPEDIKPEESRSEVSSSSAAEKDEWKPNVWKFGEKKRSGAAGGSTLDEGSRRDSLESSASNLASGSNNASTSPQRALRPLKLVDKSIEEWEASSNVGKPSGSRGDATSATSPGSSSSGYAGWNDIPSLDAYAKGKVVEAYGGSGKGANGKRRAARANHRFFDDLAAGLPPNSGAASKWARPIGESLPGATTQKASSSSNGPSLSSAAPAGKKSSLRGLLSDALRGRVALDEALAKGFEEVLNRSESWDSLPQEEMEQARRLGLLPPSGQASPSLRGPPSRFNPLPPMYSDRPRISAEEARRTLGRRQSPEGSNHVPQAMPEGHSGSSVLPPTTADSQQRRAQMEMESLDANHHSRRNVYNVPAVEGGGIEGSRGGSLAPPSGSGVGPMLRKTSNRNLATANGSGSGRGADGVEGKWGW</sequence>
<feature type="domain" description="LysM" evidence="2">
    <location>
        <begin position="163"/>
        <end position="207"/>
    </location>
</feature>
<feature type="compositionally biased region" description="Polar residues" evidence="1">
    <location>
        <begin position="707"/>
        <end position="719"/>
    </location>
</feature>
<feature type="compositionally biased region" description="Low complexity" evidence="1">
    <location>
        <begin position="239"/>
        <end position="252"/>
    </location>
</feature>
<evidence type="ECO:0000256" key="1">
    <source>
        <dbReference type="SAM" id="MobiDB-lite"/>
    </source>
</evidence>
<dbReference type="InterPro" id="IPR045030">
    <property type="entry name" value="LYSM1-4"/>
</dbReference>
<dbReference type="EMBL" id="KZ819325">
    <property type="protein sequence ID" value="PWN21639.1"/>
    <property type="molecule type" value="Genomic_DNA"/>
</dbReference>
<feature type="region of interest" description="Disordered" evidence="1">
    <location>
        <begin position="750"/>
        <end position="801"/>
    </location>
</feature>
<keyword evidence="4" id="KW-1185">Reference proteome</keyword>
<gene>
    <name evidence="3" type="ORF">BCV69DRAFT_282357</name>
</gene>
<dbReference type="PROSITE" id="PS51782">
    <property type="entry name" value="LYSM"/>
    <property type="match status" value="1"/>
</dbReference>
<feature type="region of interest" description="Disordered" evidence="1">
    <location>
        <begin position="1"/>
        <end position="112"/>
    </location>
</feature>
<dbReference type="AlphaFoldDB" id="A0A316U8X9"/>
<evidence type="ECO:0000313" key="3">
    <source>
        <dbReference type="EMBL" id="PWN21639.1"/>
    </source>
</evidence>
<name>A0A316U8X9_9BASI</name>
<feature type="compositionally biased region" description="Gly residues" evidence="1">
    <location>
        <begin position="786"/>
        <end position="801"/>
    </location>
</feature>
<feature type="compositionally biased region" description="Low complexity" evidence="1">
    <location>
        <begin position="149"/>
        <end position="159"/>
    </location>
</feature>
<dbReference type="OrthoDB" id="2107166at2759"/>
<feature type="compositionally biased region" description="Low complexity" evidence="1">
    <location>
        <begin position="439"/>
        <end position="455"/>
    </location>
</feature>
<dbReference type="Gene3D" id="3.10.350.10">
    <property type="entry name" value="LysM domain"/>
    <property type="match status" value="1"/>
</dbReference>
<feature type="compositionally biased region" description="Basic and acidic residues" evidence="1">
    <location>
        <begin position="403"/>
        <end position="420"/>
    </location>
</feature>
<feature type="region of interest" description="Disordered" evidence="1">
    <location>
        <begin position="365"/>
        <end position="504"/>
    </location>
</feature>
<feature type="compositionally biased region" description="Basic and acidic residues" evidence="1">
    <location>
        <begin position="384"/>
        <end position="395"/>
    </location>
</feature>
<feature type="region of interest" description="Disordered" evidence="1">
    <location>
        <begin position="555"/>
        <end position="594"/>
    </location>
</feature>
<accession>A0A316U8X9</accession>
<dbReference type="InterPro" id="IPR036779">
    <property type="entry name" value="LysM_dom_sf"/>
</dbReference>
<dbReference type="PANTHER" id="PTHR20932:SF8">
    <property type="entry name" value="LD22649P"/>
    <property type="match status" value="1"/>
</dbReference>
<dbReference type="STRING" id="1684307.A0A316U8X9"/>
<reference evidence="3 4" key="1">
    <citation type="journal article" date="2018" name="Mol. Biol. Evol.">
        <title>Broad Genomic Sampling Reveals a Smut Pathogenic Ancestry of the Fungal Clade Ustilaginomycotina.</title>
        <authorList>
            <person name="Kijpornyongpan T."/>
            <person name="Mondo S.J."/>
            <person name="Barry K."/>
            <person name="Sandor L."/>
            <person name="Lee J."/>
            <person name="Lipzen A."/>
            <person name="Pangilinan J."/>
            <person name="LaButti K."/>
            <person name="Hainaut M."/>
            <person name="Henrissat B."/>
            <person name="Grigoriev I.V."/>
            <person name="Spatafora J.W."/>
            <person name="Aime M.C."/>
        </authorList>
    </citation>
    <scope>NUCLEOTIDE SEQUENCE [LARGE SCALE GENOMIC DNA]</scope>
    <source>
        <strain evidence="3 4">MCA 4718</strain>
    </source>
</reference>
<feature type="region of interest" description="Disordered" evidence="1">
    <location>
        <begin position="129"/>
        <end position="159"/>
    </location>
</feature>
<feature type="compositionally biased region" description="Basic and acidic residues" evidence="1">
    <location>
        <begin position="673"/>
        <end position="684"/>
    </location>
</feature>
<dbReference type="RefSeq" id="XP_025348799.1">
    <property type="nucleotide sequence ID" value="XM_025492330.1"/>
</dbReference>
<feature type="region of interest" description="Disordered" evidence="1">
    <location>
        <begin position="331"/>
        <end position="353"/>
    </location>
</feature>
<proteinExistence type="predicted"/>
<feature type="region of interest" description="Disordered" evidence="1">
    <location>
        <begin position="646"/>
        <end position="724"/>
    </location>
</feature>
<feature type="compositionally biased region" description="Polar residues" evidence="1">
    <location>
        <begin position="266"/>
        <end position="284"/>
    </location>
</feature>
<protein>
    <recommendedName>
        <fullName evidence="2">LysM domain-containing protein</fullName>
    </recommendedName>
</protein>
<feature type="compositionally biased region" description="Low complexity" evidence="1">
    <location>
        <begin position="577"/>
        <end position="594"/>
    </location>
</feature>
<dbReference type="Pfam" id="PF01476">
    <property type="entry name" value="LysM"/>
    <property type="match status" value="1"/>
</dbReference>
<dbReference type="InterPro" id="IPR018392">
    <property type="entry name" value="LysM"/>
</dbReference>
<dbReference type="SUPFAM" id="SSF54106">
    <property type="entry name" value="LysM domain"/>
    <property type="match status" value="1"/>
</dbReference>
<dbReference type="GeneID" id="37014064"/>
<feature type="compositionally biased region" description="Polar residues" evidence="1">
    <location>
        <begin position="15"/>
        <end position="63"/>
    </location>
</feature>
<feature type="region of interest" description="Disordered" evidence="1">
    <location>
        <begin position="239"/>
        <end position="297"/>
    </location>
</feature>
<dbReference type="CDD" id="cd00118">
    <property type="entry name" value="LysM"/>
    <property type="match status" value="1"/>
</dbReference>
<feature type="compositionally biased region" description="Low complexity" evidence="1">
    <location>
        <begin position="489"/>
        <end position="501"/>
    </location>
</feature>
<dbReference type="PANTHER" id="PTHR20932">
    <property type="entry name" value="LYSM AND PUTATIVE PEPTIDOGLYCAN-BINDING DOMAIN-CONTAINING PROTEIN"/>
    <property type="match status" value="1"/>
</dbReference>
<evidence type="ECO:0000313" key="4">
    <source>
        <dbReference type="Proteomes" id="UP000245942"/>
    </source>
</evidence>